<dbReference type="InterPro" id="IPR019424">
    <property type="entry name" value="7TM_GPCR_Srsx"/>
</dbReference>
<keyword evidence="3" id="KW-1185">Reference proteome</keyword>
<dbReference type="EMBL" id="BTSY01000004">
    <property type="protein sequence ID" value="GMT22555.1"/>
    <property type="molecule type" value="Genomic_DNA"/>
</dbReference>
<gene>
    <name evidence="2" type="ORF">PFISCL1PPCAC_13852</name>
</gene>
<evidence type="ECO:0000313" key="2">
    <source>
        <dbReference type="EMBL" id="GMT22555.1"/>
    </source>
</evidence>
<dbReference type="AlphaFoldDB" id="A0AAV5VVJ5"/>
<evidence type="ECO:0008006" key="4">
    <source>
        <dbReference type="Google" id="ProtNLM"/>
    </source>
</evidence>
<feature type="transmembrane region" description="Helical" evidence="1">
    <location>
        <begin position="70"/>
        <end position="89"/>
    </location>
</feature>
<dbReference type="InterPro" id="IPR047130">
    <property type="entry name" value="7TM_GPCR_Srsx_nematod"/>
</dbReference>
<evidence type="ECO:0000256" key="1">
    <source>
        <dbReference type="SAM" id="Phobius"/>
    </source>
</evidence>
<keyword evidence="1" id="KW-1133">Transmembrane helix</keyword>
<accession>A0AAV5VVJ5</accession>
<protein>
    <recommendedName>
        <fullName evidence="4">G protein-coupled receptor</fullName>
    </recommendedName>
</protein>
<reference evidence="2" key="1">
    <citation type="submission" date="2023-10" db="EMBL/GenBank/DDBJ databases">
        <title>Genome assembly of Pristionchus species.</title>
        <authorList>
            <person name="Yoshida K."/>
            <person name="Sommer R.J."/>
        </authorList>
    </citation>
    <scope>NUCLEOTIDE SEQUENCE</scope>
    <source>
        <strain evidence="2">RS5133</strain>
    </source>
</reference>
<keyword evidence="1" id="KW-0812">Transmembrane</keyword>
<dbReference type="Pfam" id="PF10320">
    <property type="entry name" value="7TM_GPCR_Srsx"/>
    <property type="match status" value="1"/>
</dbReference>
<name>A0AAV5VVJ5_9BILA</name>
<sequence length="90" mass="9889">QFGPLIQFPILFGDAFMDSTASTALQVVPHIGLSAGCFCVLSLGVDRLLSVAMIKKYSNISRTRYFSAHLLSMAVFSSFTVYLLIAYYVP</sequence>
<feature type="non-terminal residue" evidence="2">
    <location>
        <position position="90"/>
    </location>
</feature>
<organism evidence="2 3">
    <name type="scientific">Pristionchus fissidentatus</name>
    <dbReference type="NCBI Taxonomy" id="1538716"/>
    <lineage>
        <taxon>Eukaryota</taxon>
        <taxon>Metazoa</taxon>
        <taxon>Ecdysozoa</taxon>
        <taxon>Nematoda</taxon>
        <taxon>Chromadorea</taxon>
        <taxon>Rhabditida</taxon>
        <taxon>Rhabditina</taxon>
        <taxon>Diplogasteromorpha</taxon>
        <taxon>Diplogasteroidea</taxon>
        <taxon>Neodiplogasteridae</taxon>
        <taxon>Pristionchus</taxon>
    </lineage>
</organism>
<comment type="caution">
    <text evidence="2">The sequence shown here is derived from an EMBL/GenBank/DDBJ whole genome shotgun (WGS) entry which is preliminary data.</text>
</comment>
<feature type="non-terminal residue" evidence="2">
    <location>
        <position position="1"/>
    </location>
</feature>
<dbReference type="PANTHER" id="PTHR23360">
    <property type="entry name" value="G-PROTEIN COUPLED RECEPTORS FAMILY 1 PROFILE DOMAIN-CONTAINING PROTEIN-RELATED"/>
    <property type="match status" value="1"/>
</dbReference>
<feature type="transmembrane region" description="Helical" evidence="1">
    <location>
        <begin position="27"/>
        <end position="49"/>
    </location>
</feature>
<dbReference type="Proteomes" id="UP001432322">
    <property type="component" value="Unassembled WGS sequence"/>
</dbReference>
<evidence type="ECO:0000313" key="3">
    <source>
        <dbReference type="Proteomes" id="UP001432322"/>
    </source>
</evidence>
<keyword evidence="1" id="KW-0472">Membrane</keyword>
<dbReference type="PANTHER" id="PTHR23360:SF5">
    <property type="entry name" value="G-PROTEIN COUPLED RECEPTORS FAMILY 1 PROFILE DOMAIN-CONTAINING PROTEIN"/>
    <property type="match status" value="1"/>
</dbReference>
<proteinExistence type="predicted"/>